<evidence type="ECO:0000313" key="2">
    <source>
        <dbReference type="Proteomes" id="UP000000845"/>
    </source>
</evidence>
<dbReference type="RefSeq" id="WP_012863519.1">
    <property type="nucleotide sequence ID" value="NC_013517.1"/>
</dbReference>
<dbReference type="AlphaFoldDB" id="D1AGJ2"/>
<reference evidence="1 2" key="2">
    <citation type="journal article" date="2010" name="Stand. Genomic Sci.">
        <title>Complete genome sequence of Sebaldella termitidis type strain (NCTC 11300).</title>
        <authorList>
            <person name="Harmon-Smith M."/>
            <person name="Celia L."/>
            <person name="Chertkov O."/>
            <person name="Lapidus A."/>
            <person name="Copeland A."/>
            <person name="Glavina Del Rio T."/>
            <person name="Nolan M."/>
            <person name="Lucas S."/>
            <person name="Tice H."/>
            <person name="Cheng J.F."/>
            <person name="Han C."/>
            <person name="Detter J.C."/>
            <person name="Bruce D."/>
            <person name="Goodwin L."/>
            <person name="Pitluck S."/>
            <person name="Pati A."/>
            <person name="Liolios K."/>
            <person name="Ivanova N."/>
            <person name="Mavromatis K."/>
            <person name="Mikhailova N."/>
            <person name="Chen A."/>
            <person name="Palaniappan K."/>
            <person name="Land M."/>
            <person name="Hauser L."/>
            <person name="Chang Y.J."/>
            <person name="Jeffries C.D."/>
            <person name="Brettin T."/>
            <person name="Goker M."/>
            <person name="Beck B."/>
            <person name="Bristow J."/>
            <person name="Eisen J.A."/>
            <person name="Markowitz V."/>
            <person name="Hugenholtz P."/>
            <person name="Kyrpides N.C."/>
            <person name="Klenk H.P."/>
            <person name="Chen F."/>
        </authorList>
    </citation>
    <scope>NUCLEOTIDE SEQUENCE [LARGE SCALE GENOMIC DNA]</scope>
    <source>
        <strain evidence="2">ATCC 33386 / NCTC 11300</strain>
    </source>
</reference>
<reference evidence="2" key="1">
    <citation type="submission" date="2009-09" db="EMBL/GenBank/DDBJ databases">
        <title>The complete chromosome of Sebaldella termitidis ATCC 33386.</title>
        <authorList>
            <consortium name="US DOE Joint Genome Institute (JGI-PGF)"/>
            <person name="Lucas S."/>
            <person name="Copeland A."/>
            <person name="Lapidus A."/>
            <person name="Glavina del Rio T."/>
            <person name="Dalin E."/>
            <person name="Tice H."/>
            <person name="Bruce D."/>
            <person name="Goodwin L."/>
            <person name="Pitluck S."/>
            <person name="Kyrpides N."/>
            <person name="Mavromatis K."/>
            <person name="Ivanova N."/>
            <person name="Mikhailova N."/>
            <person name="Sims D."/>
            <person name="Meincke L."/>
            <person name="Brettin T."/>
            <person name="Detter J.C."/>
            <person name="Han C."/>
            <person name="Larimer F."/>
            <person name="Land M."/>
            <person name="Hauser L."/>
            <person name="Markowitz V."/>
            <person name="Cheng J.F."/>
            <person name="Hugenholtz P."/>
            <person name="Woyke T."/>
            <person name="Wu D."/>
            <person name="Eisen J.A."/>
        </authorList>
    </citation>
    <scope>NUCLEOTIDE SEQUENCE [LARGE SCALE GENOMIC DNA]</scope>
    <source>
        <strain evidence="2">ATCC 33386 / NCTC 11300</strain>
    </source>
</reference>
<dbReference type="eggNOG" id="ENOG5032NH1">
    <property type="taxonomic scope" value="Bacteria"/>
</dbReference>
<dbReference type="KEGG" id="str:Sterm_4112"/>
<keyword evidence="2" id="KW-1185">Reference proteome</keyword>
<dbReference type="EMBL" id="CP001739">
    <property type="protein sequence ID" value="ACZ10944.1"/>
    <property type="molecule type" value="Genomic_DNA"/>
</dbReference>
<proteinExistence type="predicted"/>
<dbReference type="Proteomes" id="UP000000845">
    <property type="component" value="Chromosome"/>
</dbReference>
<name>D1AGJ2_SEBTE</name>
<accession>D1AGJ2</accession>
<protein>
    <submittedName>
        <fullName evidence="1">Uncharacterized protein</fullName>
    </submittedName>
</protein>
<organism evidence="1 2">
    <name type="scientific">Sebaldella termitidis (strain ATCC 33386 / NCTC 11300)</name>
    <dbReference type="NCBI Taxonomy" id="526218"/>
    <lineage>
        <taxon>Bacteria</taxon>
        <taxon>Fusobacteriati</taxon>
        <taxon>Fusobacteriota</taxon>
        <taxon>Fusobacteriia</taxon>
        <taxon>Fusobacteriales</taxon>
        <taxon>Leptotrichiaceae</taxon>
        <taxon>Sebaldella</taxon>
    </lineage>
</organism>
<sequence>MAIKDILTKSVNYGGLDLYQSNFDFNKFEIQPSDRDLLLQSEQIISNSQRQMMKNLYEIAKNLYESQQILANYHSGSFVEWFETIGLKKDYVYRMIDKYKLAQETNIRNAVNLPVRVVQNIKKMNIDTSQKIEIVKSEDPRKKIAEISHSEKSELTELEVLKIQLRYHTRKVKELKVKIAILEEENI</sequence>
<dbReference type="STRING" id="526218.Sterm_4112"/>
<gene>
    <name evidence="1" type="ordered locus">Sterm_4112</name>
</gene>
<dbReference type="HOGENOM" id="CLU_114911_0_0_0"/>
<evidence type="ECO:0000313" key="1">
    <source>
        <dbReference type="EMBL" id="ACZ10944.1"/>
    </source>
</evidence>